<dbReference type="GeneID" id="24822061"/>
<dbReference type="Proteomes" id="UP000033038">
    <property type="component" value="Chromosome"/>
</dbReference>
<dbReference type="KEGG" id="mbw:MSBRW_0633"/>
<organism evidence="1 2">
    <name type="scientific">Methanosarcina barkeri str. Wiesmoor</name>
    <dbReference type="NCBI Taxonomy" id="1434109"/>
    <lineage>
        <taxon>Archaea</taxon>
        <taxon>Methanobacteriati</taxon>
        <taxon>Methanobacteriota</taxon>
        <taxon>Stenosarchaea group</taxon>
        <taxon>Methanomicrobia</taxon>
        <taxon>Methanosarcinales</taxon>
        <taxon>Methanosarcinaceae</taxon>
        <taxon>Methanosarcina</taxon>
    </lineage>
</organism>
<reference evidence="1 2" key="1">
    <citation type="submission" date="2014-07" db="EMBL/GenBank/DDBJ databases">
        <title>Methanogenic archaea and the global carbon cycle.</title>
        <authorList>
            <person name="Henriksen J.R."/>
            <person name="Luke J."/>
            <person name="Reinhart S."/>
            <person name="Benedict M.N."/>
            <person name="Youngblut N.D."/>
            <person name="Metcalf M.E."/>
            <person name="Whitaker R.J."/>
            <person name="Metcalf W.W."/>
        </authorList>
    </citation>
    <scope>NUCLEOTIDE SEQUENCE [LARGE SCALE GENOMIC DNA]</scope>
    <source>
        <strain evidence="1 2">Wiesmoor</strain>
    </source>
</reference>
<dbReference type="HOGENOM" id="CLU_2911486_0_0_2"/>
<dbReference type="AlphaFoldDB" id="A0A0E3LKP6"/>
<sequence>MVYETERKIELKIERNRIRVTIFHGEDEQVIKLNLEEARGLREELDKVIEDYSQRKQIRID</sequence>
<dbReference type="PATRIC" id="fig|1434109.4.peg.772"/>
<evidence type="ECO:0000313" key="1">
    <source>
        <dbReference type="EMBL" id="AKB49886.1"/>
    </source>
</evidence>
<name>A0A0E3LKP6_METBA</name>
<proteinExistence type="predicted"/>
<evidence type="ECO:0000313" key="2">
    <source>
        <dbReference type="Proteomes" id="UP000033038"/>
    </source>
</evidence>
<gene>
    <name evidence="1" type="ORF">MSBRW_0633</name>
</gene>
<dbReference type="RefSeq" id="WP_011305402.1">
    <property type="nucleotide sequence ID" value="NZ_CP009526.1"/>
</dbReference>
<protein>
    <submittedName>
        <fullName evidence="1">Uncharacterized protein</fullName>
    </submittedName>
</protein>
<dbReference type="EMBL" id="CP009526">
    <property type="protein sequence ID" value="AKB49886.1"/>
    <property type="molecule type" value="Genomic_DNA"/>
</dbReference>
<accession>A0A0E3LKP6</accession>